<name>A0A6G1EGV6_9ORYZ</name>
<evidence type="ECO:0000313" key="6">
    <source>
        <dbReference type="Proteomes" id="UP000479710"/>
    </source>
</evidence>
<evidence type="ECO:0000256" key="2">
    <source>
        <dbReference type="SAM" id="Coils"/>
    </source>
</evidence>
<dbReference type="PANTHER" id="PTHR31631">
    <property type="entry name" value="PROTEIN NETWORKED 2D"/>
    <property type="match status" value="1"/>
</dbReference>
<dbReference type="Proteomes" id="UP000479710">
    <property type="component" value="Unassembled WGS sequence"/>
</dbReference>
<organism evidence="5 6">
    <name type="scientific">Oryza meyeriana var. granulata</name>
    <dbReference type="NCBI Taxonomy" id="110450"/>
    <lineage>
        <taxon>Eukaryota</taxon>
        <taxon>Viridiplantae</taxon>
        <taxon>Streptophyta</taxon>
        <taxon>Embryophyta</taxon>
        <taxon>Tracheophyta</taxon>
        <taxon>Spermatophyta</taxon>
        <taxon>Magnoliopsida</taxon>
        <taxon>Liliopsida</taxon>
        <taxon>Poales</taxon>
        <taxon>Poaceae</taxon>
        <taxon>BOP clade</taxon>
        <taxon>Oryzoideae</taxon>
        <taxon>Oryzeae</taxon>
        <taxon>Oryzinae</taxon>
        <taxon>Oryza</taxon>
        <taxon>Oryza meyeriana</taxon>
    </lineage>
</organism>
<dbReference type="Pfam" id="PF24918">
    <property type="entry name" value="NET2A_C"/>
    <property type="match status" value="1"/>
</dbReference>
<evidence type="ECO:0000313" key="5">
    <source>
        <dbReference type="EMBL" id="KAF0924050.1"/>
    </source>
</evidence>
<comment type="caution">
    <text evidence="5">The sequence shown here is derived from an EMBL/GenBank/DDBJ whole genome shotgun (WGS) entry which is preliminary data.</text>
</comment>
<dbReference type="Pfam" id="PF25014">
    <property type="entry name" value="NET2A"/>
    <property type="match status" value="1"/>
</dbReference>
<feature type="region of interest" description="Disordered" evidence="3">
    <location>
        <begin position="455"/>
        <end position="522"/>
    </location>
</feature>
<evidence type="ECO:0000256" key="1">
    <source>
        <dbReference type="ARBA" id="ARBA00023054"/>
    </source>
</evidence>
<proteinExistence type="predicted"/>
<reference evidence="5 6" key="1">
    <citation type="submission" date="2019-11" db="EMBL/GenBank/DDBJ databases">
        <title>Whole genome sequence of Oryza granulata.</title>
        <authorList>
            <person name="Li W."/>
        </authorList>
    </citation>
    <scope>NUCLEOTIDE SEQUENCE [LARGE SCALE GENOMIC DNA]</scope>
    <source>
        <strain evidence="6">cv. Menghai</strain>
        <tissue evidence="5">Leaf</tissue>
    </source>
</reference>
<sequence>MLQRAASNAYSWWWASHIRTKQSRWLDNNLHDMEDRVKFILFLLGEEADSFAKRAEMYYKRRPEVISSVEEAYRAYRALAERYDHISAELHKANHTIATAFPDQVQYSMLEEDDDNLPKAFTAVDPHKIHKSTVEGLMKKKKGGKSGLKDGGKNSGAKINKENAQQEISRLQKEILVLQTEKEFIKSSYESGIAKYWDLEKQINDMQEEVCYFQEEFDESAVLEDDEARALMTATALKSCQETIIKLQEHQKLSFSQAMNELQRVKVSRDKLKNIMREHGKSLPNSGRFIEETDSGKFANENVTNDANNTVNGMYSINQEKIELQATVDKIKEYFQTDSEVSVVEMVDKIDELVNKVVDLELMVSSQAAQLNRLCLKNTELEKSLHELEEEKTVLTSGSGELNSKLKQAEEELIRVQNLESSFQAEGTIVHSNFTETIVMFRDISGMLWSPLVEHQDGPAPIPNDKTTPSVDMETSSEYDKTNSEKGPQSDESAGKHEVDELPDNSKELEPADLCDDGHPSSGYAETKAEKCYHGDGSEDLWCCALEDKSSFAAASVNEEEAGNVDNDSSGDNNNRGEDHPPEEDHAPEIASDNGSITDQESLILEDIKLIDVVKMESTSPLEEKFRQDIDALLEENLEFWMKFSTSFQQIQGFQTNYEQLQPEIGKLTKKDKLKTNNGRADDPSTKVESNAIEKRLRELKIALQVWLEQSAMLKGELQYRFASLCSIQVEIEGAMEMDADYEEGAHFTSYQAAKFQGEVLNMKQENNKVAHELQSGLDHVKGLQAEIEKIIEKIVKRTNLSETKGSSTWKNAPSRSRVPLRLFLFPAKKKKPSLLACVNPALQKQHSDMVFFTK</sequence>
<evidence type="ECO:0000256" key="3">
    <source>
        <dbReference type="SAM" id="MobiDB-lite"/>
    </source>
</evidence>
<feature type="coiled-coil region" evidence="2">
    <location>
        <begin position="371"/>
        <end position="426"/>
    </location>
</feature>
<keyword evidence="1 2" id="KW-0175">Coiled coil</keyword>
<feature type="compositionally biased region" description="Low complexity" evidence="3">
    <location>
        <begin position="564"/>
        <end position="574"/>
    </location>
</feature>
<feature type="region of interest" description="Disordered" evidence="3">
    <location>
        <begin position="557"/>
        <end position="597"/>
    </location>
</feature>
<dbReference type="InterPro" id="IPR011684">
    <property type="entry name" value="NAB"/>
</dbReference>
<accession>A0A6G1EGV6</accession>
<feature type="domain" description="NAB" evidence="4">
    <location>
        <begin position="10"/>
        <end position="90"/>
    </location>
</feature>
<dbReference type="InterPro" id="IPR056889">
    <property type="entry name" value="NET2A-D/KIP1-like_C"/>
</dbReference>
<dbReference type="PANTHER" id="PTHR31631:SF0">
    <property type="entry name" value="PROTEIN NETWORKED 2D"/>
    <property type="match status" value="1"/>
</dbReference>
<dbReference type="OrthoDB" id="616075at2759"/>
<dbReference type="PROSITE" id="PS51774">
    <property type="entry name" value="NAB"/>
    <property type="match status" value="1"/>
</dbReference>
<gene>
    <name evidence="5" type="ORF">E2562_008378</name>
</gene>
<evidence type="ECO:0000259" key="4">
    <source>
        <dbReference type="PROSITE" id="PS51774"/>
    </source>
</evidence>
<dbReference type="Pfam" id="PF07765">
    <property type="entry name" value="KIP1"/>
    <property type="match status" value="1"/>
</dbReference>
<feature type="region of interest" description="Disordered" evidence="3">
    <location>
        <begin position="140"/>
        <end position="164"/>
    </location>
</feature>
<dbReference type="EMBL" id="SPHZ02000003">
    <property type="protein sequence ID" value="KAF0924050.1"/>
    <property type="molecule type" value="Genomic_DNA"/>
</dbReference>
<dbReference type="AlphaFoldDB" id="A0A6G1EGV6"/>
<dbReference type="GO" id="GO:0003779">
    <property type="term" value="F:actin binding"/>
    <property type="evidence" value="ECO:0007669"/>
    <property type="project" value="InterPro"/>
</dbReference>
<keyword evidence="6" id="KW-1185">Reference proteome</keyword>
<dbReference type="InterPro" id="IPR056888">
    <property type="entry name" value="NET2A-D/KIP1-like_dom"/>
</dbReference>
<protein>
    <recommendedName>
        <fullName evidence="4">NAB domain-containing protein</fullName>
    </recommendedName>
</protein>
<feature type="compositionally biased region" description="Polar residues" evidence="3">
    <location>
        <begin position="465"/>
        <end position="476"/>
    </location>
</feature>
<feature type="compositionally biased region" description="Basic and acidic residues" evidence="3">
    <location>
        <begin position="493"/>
        <end position="510"/>
    </location>
</feature>
<feature type="compositionally biased region" description="Basic and acidic residues" evidence="3">
    <location>
        <begin position="575"/>
        <end position="588"/>
    </location>
</feature>